<proteinExistence type="predicted"/>
<dbReference type="Pfam" id="PF13384">
    <property type="entry name" value="HTH_23"/>
    <property type="match status" value="1"/>
</dbReference>
<organism evidence="2 3">
    <name type="scientific">Geomicrobium sediminis</name>
    <dbReference type="NCBI Taxonomy" id="1347788"/>
    <lineage>
        <taxon>Bacteria</taxon>
        <taxon>Bacillati</taxon>
        <taxon>Bacillota</taxon>
        <taxon>Bacilli</taxon>
        <taxon>Bacillales</taxon>
        <taxon>Geomicrobium</taxon>
    </lineage>
</organism>
<dbReference type="RefSeq" id="WP_204698573.1">
    <property type="nucleotide sequence ID" value="NZ_JAFBEC010000008.1"/>
</dbReference>
<evidence type="ECO:0000313" key="3">
    <source>
        <dbReference type="Proteomes" id="UP000741863"/>
    </source>
</evidence>
<evidence type="ECO:0000256" key="1">
    <source>
        <dbReference type="SAM" id="MobiDB-lite"/>
    </source>
</evidence>
<feature type="compositionally biased region" description="Basic and acidic residues" evidence="1">
    <location>
        <begin position="41"/>
        <end position="55"/>
    </location>
</feature>
<sequence>MTDQQKKAWRDYCNGMKYKDIAEKHGVSLNTVKSWKKRHAWTREKGAPKKPEGAPKKAGAPRGNKNAIGNKGGGAPVGNSNASTHGFFRTIFPDDEETLGIIDAIMVKSPVDILHENIVIKYAAIARAQKIMFVIDKDELIKEVRKTETYSDDNMTNEKEEYEIQFAWDRHATFLNAQSRAMAELRSLIKDFMLLSGQDDQRRLQMQQMELGIEKAEIELGNMRGDTDGDPHEQVRNYEEALNATVEDVFTDDEVEQHEED</sequence>
<accession>A0ABS2PEY1</accession>
<evidence type="ECO:0000313" key="2">
    <source>
        <dbReference type="EMBL" id="MBM7633842.1"/>
    </source>
</evidence>
<comment type="caution">
    <text evidence="2">The sequence shown here is derived from an EMBL/GenBank/DDBJ whole genome shotgun (WGS) entry which is preliminary data.</text>
</comment>
<keyword evidence="3" id="KW-1185">Reference proteome</keyword>
<feature type="region of interest" description="Disordered" evidence="1">
    <location>
        <begin position="37"/>
        <end position="80"/>
    </location>
</feature>
<name>A0ABS2PEY1_9BACL</name>
<feature type="compositionally biased region" description="Low complexity" evidence="1">
    <location>
        <begin position="56"/>
        <end position="69"/>
    </location>
</feature>
<dbReference type="NCBIfam" id="NF040601">
    <property type="entry name" value="TerS_not_xtmA"/>
    <property type="match status" value="1"/>
</dbReference>
<dbReference type="EMBL" id="JAFBEC010000008">
    <property type="protein sequence ID" value="MBM7633842.1"/>
    <property type="molecule type" value="Genomic_DNA"/>
</dbReference>
<gene>
    <name evidence="2" type="ORF">JOD17_002938</name>
</gene>
<dbReference type="Proteomes" id="UP000741863">
    <property type="component" value="Unassembled WGS sequence"/>
</dbReference>
<reference evidence="2 3" key="1">
    <citation type="submission" date="2021-01" db="EMBL/GenBank/DDBJ databases">
        <title>Genomic Encyclopedia of Type Strains, Phase IV (KMG-IV): sequencing the most valuable type-strain genomes for metagenomic binning, comparative biology and taxonomic classification.</title>
        <authorList>
            <person name="Goeker M."/>
        </authorList>
    </citation>
    <scope>NUCLEOTIDE SEQUENCE [LARGE SCALE GENOMIC DNA]</scope>
    <source>
        <strain evidence="2 3">DSM 25540</strain>
    </source>
</reference>
<protein>
    <submittedName>
        <fullName evidence="2">Uncharacterized protein YjcR</fullName>
    </submittedName>
</protein>